<protein>
    <submittedName>
        <fullName evidence="12">Uncharacterized protein</fullName>
    </submittedName>
</protein>
<dbReference type="OMA" id="RCCENME"/>
<feature type="domain" description="Disease resistance protein winged helix" evidence="10">
    <location>
        <begin position="410"/>
        <end position="475"/>
    </location>
</feature>
<evidence type="ECO:0000256" key="3">
    <source>
        <dbReference type="ARBA" id="ARBA00022737"/>
    </source>
</evidence>
<dbReference type="EMBL" id="KK198758">
    <property type="protein sequence ID" value="KCW66785.1"/>
    <property type="molecule type" value="Genomic_DNA"/>
</dbReference>
<keyword evidence="2" id="KW-0433">Leucine-rich repeat</keyword>
<feature type="domain" description="NB-ARC" evidence="8">
    <location>
        <begin position="161"/>
        <end position="319"/>
    </location>
</feature>
<evidence type="ECO:0000313" key="12">
    <source>
        <dbReference type="EMBL" id="KCW66785.1"/>
    </source>
</evidence>
<dbReference type="Gene3D" id="1.10.10.10">
    <property type="entry name" value="Winged helix-like DNA-binding domain superfamily/Winged helix DNA-binding domain"/>
    <property type="match status" value="1"/>
</dbReference>
<gene>
    <name evidence="12" type="ORF">EUGRSUZ_F00551</name>
</gene>
<dbReference type="InterPro" id="IPR057135">
    <property type="entry name" value="At4g27190-like_LRR"/>
</dbReference>
<keyword evidence="7" id="KW-0175">Coiled coil</keyword>
<dbReference type="Gene3D" id="3.80.10.10">
    <property type="entry name" value="Ribonuclease Inhibitor"/>
    <property type="match status" value="1"/>
</dbReference>
<feature type="coiled-coil region" evidence="7">
    <location>
        <begin position="57"/>
        <end position="133"/>
    </location>
</feature>
<dbReference type="Pfam" id="PF00931">
    <property type="entry name" value="NB-ARC"/>
    <property type="match status" value="1"/>
</dbReference>
<dbReference type="Gramene" id="KCW66785">
    <property type="protein sequence ID" value="KCW66785"/>
    <property type="gene ID" value="EUGRSUZ_F00551"/>
</dbReference>
<dbReference type="InterPro" id="IPR058922">
    <property type="entry name" value="WHD_DRP"/>
</dbReference>
<dbReference type="GO" id="GO:0005524">
    <property type="term" value="F:ATP binding"/>
    <property type="evidence" value="ECO:0007669"/>
    <property type="project" value="UniProtKB-KW"/>
</dbReference>
<name>A0A059BM51_EUCGR</name>
<keyword evidence="6" id="KW-0067">ATP-binding</keyword>
<dbReference type="GO" id="GO:0006952">
    <property type="term" value="P:defense response"/>
    <property type="evidence" value="ECO:0007669"/>
    <property type="project" value="UniProtKB-KW"/>
</dbReference>
<dbReference type="FunFam" id="3.40.50.300:FF:001091">
    <property type="entry name" value="Probable disease resistance protein At1g61300"/>
    <property type="match status" value="1"/>
</dbReference>
<dbReference type="eggNOG" id="KOG4658">
    <property type="taxonomic scope" value="Eukaryota"/>
</dbReference>
<evidence type="ECO:0000259" key="9">
    <source>
        <dbReference type="Pfam" id="PF23247"/>
    </source>
</evidence>
<dbReference type="Gene3D" id="3.40.50.300">
    <property type="entry name" value="P-loop containing nucleotide triphosphate hydrolases"/>
    <property type="match status" value="1"/>
</dbReference>
<feature type="domain" description="R13L1/DRL21-like LRR repeat region" evidence="11">
    <location>
        <begin position="548"/>
        <end position="607"/>
    </location>
</feature>
<dbReference type="InterPro" id="IPR056789">
    <property type="entry name" value="LRR_R13L1-DRL21"/>
</dbReference>
<keyword evidence="5" id="KW-0611">Plant defense</keyword>
<reference evidence="12" key="1">
    <citation type="submission" date="2013-07" db="EMBL/GenBank/DDBJ databases">
        <title>The genome of Eucalyptus grandis.</title>
        <authorList>
            <person name="Schmutz J."/>
            <person name="Hayes R."/>
            <person name="Myburg A."/>
            <person name="Tuskan G."/>
            <person name="Grattapaglia D."/>
            <person name="Rokhsar D.S."/>
        </authorList>
    </citation>
    <scope>NUCLEOTIDE SEQUENCE</scope>
    <source>
        <tissue evidence="12">Leaf extractions</tissue>
    </source>
</reference>
<dbReference type="SMART" id="SM00369">
    <property type="entry name" value="LRR_TYP"/>
    <property type="match status" value="2"/>
</dbReference>
<sequence length="1038" mass="118387">MDPCIMSSSLAPNNFSPTHIPPCGTGLIEPLSLPELDMNEGAPMMSHPKPSNNFEENRALKRKLELLYNEEASIRDELEFAASPSLKKLRMEVTNWLEDVEKLKNDFHSIEAASEINQEVDILMQEAEDLRRRCKGLFEVRETKVWKLLEDKIVGEAFWKNAEKVLENLVGNQISRLGIYGMGGVGKTALMVHVHNELLEKANYGDVLWITVSQDFNLQRLQDSIWKELGLGILQETDVRKRALMLFDCLAGRGKSTIILDDLWEHINLVEVGIPVRADGIKLVLTTRSYDVCRRMNCQEVIKMEPLSHQEALSLFLEEFGSKVALNLETEAVVKSIVKECAGLPLALITMARSMQGVTDVFEWKDSLVKLIESDMGQMDMEKRVLMKLAFSYDHLGSYDFQQCFLSCALYPKDELIDKFELIEFFIDQGLIGTLNTREKQYDRGLVILQKLENLCLLEDHGRKIKMHNLIRDMALYIMGAISIVKAGKWLRSIPPEEYWTDALEKVSLIKNDIREFPLNMSPNCPRLSTLLLNRSLSKDVVIPDSFFQQLKGLKVLNLSGCKLRELPNSISELVNLRALLLRKCWKLRHTPNLGKLSSLRKLDICGCDRLQALEGLEMLVNLRYLDLTKTRIKRLAKGTLWGLLNLQYLKVQAANVEDITKLWALEALECYFNDVDDFNMFVRVIKQRNSRFYELNVNKEESMFYVKVSSDARFGNCGRTVLIHEWSDAIVSMGGESTDICLLIPQDVQTLVWVNYDSTTNLSGMGHFDNLESLNIQVWKNLRVLCGGHDEERINFHDSSPPTPTPLLFQSLRFLEIAQCPKLKYLFGHGSRFFFPNLREIKLSACEEMVGIMAAVITSPPPGLPAAFPILNKIKVVRCGKMKRLVESEWLPHVPNLKSITVRCCENMEEIIEGPPSKPVIEISLKSLKVYRCNKMRRLFSHEWLIHLRNLETIHVSSCRGMVEMISGVGHGQEGIIISPVNNSPSPFQSSNSFPNLKLLWLHDLAQLKSICGVSMSRDSVKDIHVYKCRELNRIPF</sequence>
<dbReference type="Gene3D" id="1.10.8.430">
    <property type="entry name" value="Helical domain of apoptotic protease-activating factors"/>
    <property type="match status" value="1"/>
</dbReference>
<feature type="domain" description="Disease resistance protein At4g27190-like leucine-rich repeats" evidence="9">
    <location>
        <begin position="925"/>
        <end position="1036"/>
    </location>
</feature>
<dbReference type="SUPFAM" id="SSF52540">
    <property type="entry name" value="P-loop containing nucleoside triphosphate hydrolases"/>
    <property type="match status" value="1"/>
</dbReference>
<dbReference type="PANTHER" id="PTHR33463:SF179">
    <property type="entry name" value="NB-ARC DOMAIN-CONTAINING PROTEIN"/>
    <property type="match status" value="1"/>
</dbReference>
<evidence type="ECO:0000259" key="11">
    <source>
        <dbReference type="Pfam" id="PF25019"/>
    </source>
</evidence>
<dbReference type="InterPro" id="IPR050905">
    <property type="entry name" value="Plant_NBS-LRR"/>
</dbReference>
<evidence type="ECO:0000256" key="5">
    <source>
        <dbReference type="ARBA" id="ARBA00022821"/>
    </source>
</evidence>
<evidence type="ECO:0000256" key="7">
    <source>
        <dbReference type="SAM" id="Coils"/>
    </source>
</evidence>
<evidence type="ECO:0000256" key="2">
    <source>
        <dbReference type="ARBA" id="ARBA00022614"/>
    </source>
</evidence>
<dbReference type="InterPro" id="IPR032675">
    <property type="entry name" value="LRR_dom_sf"/>
</dbReference>
<evidence type="ECO:0000256" key="1">
    <source>
        <dbReference type="ARBA" id="ARBA00008894"/>
    </source>
</evidence>
<dbReference type="InterPro" id="IPR036388">
    <property type="entry name" value="WH-like_DNA-bd_sf"/>
</dbReference>
<dbReference type="PANTHER" id="PTHR33463">
    <property type="entry name" value="NB-ARC DOMAIN-CONTAINING PROTEIN-RELATED"/>
    <property type="match status" value="1"/>
</dbReference>
<dbReference type="GO" id="GO:0043531">
    <property type="term" value="F:ADP binding"/>
    <property type="evidence" value="ECO:0007669"/>
    <property type="project" value="InterPro"/>
</dbReference>
<organism evidence="12">
    <name type="scientific">Eucalyptus grandis</name>
    <name type="common">Flooded gum</name>
    <dbReference type="NCBI Taxonomy" id="71139"/>
    <lineage>
        <taxon>Eukaryota</taxon>
        <taxon>Viridiplantae</taxon>
        <taxon>Streptophyta</taxon>
        <taxon>Embryophyta</taxon>
        <taxon>Tracheophyta</taxon>
        <taxon>Spermatophyta</taxon>
        <taxon>Magnoliopsida</taxon>
        <taxon>eudicotyledons</taxon>
        <taxon>Gunneridae</taxon>
        <taxon>Pentapetalae</taxon>
        <taxon>rosids</taxon>
        <taxon>malvids</taxon>
        <taxon>Myrtales</taxon>
        <taxon>Myrtaceae</taxon>
        <taxon>Myrtoideae</taxon>
        <taxon>Eucalypteae</taxon>
        <taxon>Eucalyptus</taxon>
    </lineage>
</organism>
<dbReference type="Pfam" id="PF23247">
    <property type="entry name" value="LRR_RPS2"/>
    <property type="match status" value="1"/>
</dbReference>
<dbReference type="Pfam" id="PF23559">
    <property type="entry name" value="WHD_DRP"/>
    <property type="match status" value="1"/>
</dbReference>
<dbReference type="InParanoid" id="A0A059BM51"/>
<dbReference type="InterPro" id="IPR002182">
    <property type="entry name" value="NB-ARC"/>
</dbReference>
<evidence type="ECO:0000259" key="10">
    <source>
        <dbReference type="Pfam" id="PF23559"/>
    </source>
</evidence>
<proteinExistence type="inferred from homology"/>
<dbReference type="SUPFAM" id="SSF52058">
    <property type="entry name" value="L domain-like"/>
    <property type="match status" value="1"/>
</dbReference>
<dbReference type="InterPro" id="IPR042197">
    <property type="entry name" value="Apaf_helical"/>
</dbReference>
<keyword evidence="3" id="KW-0677">Repeat</keyword>
<comment type="similarity">
    <text evidence="1">Belongs to the disease resistance NB-LRR family.</text>
</comment>
<dbReference type="InterPro" id="IPR027417">
    <property type="entry name" value="P-loop_NTPase"/>
</dbReference>
<evidence type="ECO:0000259" key="8">
    <source>
        <dbReference type="Pfam" id="PF00931"/>
    </source>
</evidence>
<dbReference type="AlphaFoldDB" id="A0A059BM51"/>
<keyword evidence="4" id="KW-0547">Nucleotide-binding</keyword>
<evidence type="ECO:0000256" key="4">
    <source>
        <dbReference type="ARBA" id="ARBA00022741"/>
    </source>
</evidence>
<accession>A0A059BM51</accession>
<dbReference type="PRINTS" id="PR00364">
    <property type="entry name" value="DISEASERSIST"/>
</dbReference>
<evidence type="ECO:0000256" key="6">
    <source>
        <dbReference type="ARBA" id="ARBA00022840"/>
    </source>
</evidence>
<dbReference type="Pfam" id="PF25019">
    <property type="entry name" value="LRR_R13L1-DRL21"/>
    <property type="match status" value="1"/>
</dbReference>
<dbReference type="InterPro" id="IPR003591">
    <property type="entry name" value="Leu-rich_rpt_typical-subtyp"/>
</dbReference>